<reference evidence="3 4" key="1">
    <citation type="submission" date="2017-03" db="EMBL/GenBank/DDBJ databases">
        <authorList>
            <person name="Afonso C.L."/>
            <person name="Miller P.J."/>
            <person name="Scott M.A."/>
            <person name="Spackman E."/>
            <person name="Goraichik I."/>
            <person name="Dimitrov K.M."/>
            <person name="Suarez D.L."/>
            <person name="Swayne D.E."/>
        </authorList>
    </citation>
    <scope>NUCLEOTIDE SEQUENCE [LARGE SCALE GENOMIC DNA]</scope>
    <source>
        <strain evidence="3">PRJEB14757</strain>
    </source>
</reference>
<dbReference type="InterPro" id="IPR016151">
    <property type="entry name" value="DNA_mismatch_repair_MutS_N"/>
</dbReference>
<accession>A0A1W1H847</accession>
<name>A0A1W1H847_9BACT</name>
<dbReference type="RefSeq" id="WP_080804946.1">
    <property type="nucleotide sequence ID" value="NZ_LT828549.1"/>
</dbReference>
<sequence length="542" mass="64732">MITHEIKGQIPLFSLENLYDAYLKCRKNKRNTINALRFEIAFPDNLINLYDELSSGTYHPSTSICFVQKKPKLREIFAADFRDRVIHHLLVGHLEPKFERIFIHDSYSCRKNRGIHGAVSRLQSFVNRVTGNGCRPAWYLKEDIRGFFMNIDQEILYSIICRHFKHKDVLDLSRRIIFARCIDDYHFKGRRSLLNKIPPHKTLFKVGKGKGLPIGNLTSQFFANVYLNDLDQFVKHELKCRYYIRYCDDFILLSDNPGQLEKWHGKIESFLNERLKLELNPSQMKLKPVSSGIDFLGYIVRRRYLLVRRRVVNNFKERIRYFDTTLSMRDRDAKRVRWQFPPDEVELFRSTVASYMGHLKWANSFTLKRMLFVKYPVLRACFMLNGYELIPRYIPFDGMRKFRRSYNWWIPEPDNRPCSQHVVRYPLWVCGKNTRVLVFFQVGCFYEFYNTHGKIAHEVLNLKLMKGLHRFQVGCGFHKRFLSRYIGMALQNGYHVAIVRQYRRLDGTVFRRMTALFRADEPLKVLEHKSRKRVQTELPFWE</sequence>
<dbReference type="InterPro" id="IPR043502">
    <property type="entry name" value="DNA/RNA_pol_sf"/>
</dbReference>
<dbReference type="Pfam" id="PF00078">
    <property type="entry name" value="RVT_1"/>
    <property type="match status" value="1"/>
</dbReference>
<organism evidence="3 4">
    <name type="scientific">Desulfamplus magnetovallimortis</name>
    <dbReference type="NCBI Taxonomy" id="1246637"/>
    <lineage>
        <taxon>Bacteria</taxon>
        <taxon>Pseudomonadati</taxon>
        <taxon>Thermodesulfobacteriota</taxon>
        <taxon>Desulfobacteria</taxon>
        <taxon>Desulfobacterales</taxon>
        <taxon>Desulfobacteraceae</taxon>
        <taxon>Desulfamplus</taxon>
    </lineage>
</organism>
<protein>
    <recommendedName>
        <fullName evidence="2">Reverse transcriptase domain-containing protein</fullName>
    </recommendedName>
</protein>
<dbReference type="PANTHER" id="PTHR34047">
    <property type="entry name" value="NUCLEAR INTRON MATURASE 1, MITOCHONDRIAL-RELATED"/>
    <property type="match status" value="1"/>
</dbReference>
<dbReference type="InterPro" id="IPR000477">
    <property type="entry name" value="RT_dom"/>
</dbReference>
<dbReference type="CDD" id="cd01651">
    <property type="entry name" value="RT_G2_intron"/>
    <property type="match status" value="1"/>
</dbReference>
<evidence type="ECO:0000259" key="2">
    <source>
        <dbReference type="PROSITE" id="PS50878"/>
    </source>
</evidence>
<evidence type="ECO:0000256" key="1">
    <source>
        <dbReference type="ARBA" id="ARBA00034120"/>
    </source>
</evidence>
<dbReference type="InterPro" id="IPR007695">
    <property type="entry name" value="DNA_mismatch_repair_MutS-lik_N"/>
</dbReference>
<dbReference type="GO" id="GO:0030983">
    <property type="term" value="F:mismatched DNA binding"/>
    <property type="evidence" value="ECO:0007669"/>
    <property type="project" value="InterPro"/>
</dbReference>
<evidence type="ECO:0000313" key="4">
    <source>
        <dbReference type="Proteomes" id="UP000191931"/>
    </source>
</evidence>
<evidence type="ECO:0000313" key="3">
    <source>
        <dbReference type="EMBL" id="SLM28555.1"/>
    </source>
</evidence>
<keyword evidence="4" id="KW-1185">Reference proteome</keyword>
<dbReference type="AlphaFoldDB" id="A0A1W1H847"/>
<dbReference type="STRING" id="1246637.MTBBW1_1390015"/>
<dbReference type="EMBL" id="FWEV01000045">
    <property type="protein sequence ID" value="SLM28555.1"/>
    <property type="molecule type" value="Genomic_DNA"/>
</dbReference>
<dbReference type="PROSITE" id="PS50878">
    <property type="entry name" value="RT_POL"/>
    <property type="match status" value="1"/>
</dbReference>
<dbReference type="Proteomes" id="UP000191931">
    <property type="component" value="Unassembled WGS sequence"/>
</dbReference>
<dbReference type="InterPro" id="IPR051083">
    <property type="entry name" value="GrpII_Intron_Splice-Mob/Def"/>
</dbReference>
<proteinExistence type="inferred from homology"/>
<gene>
    <name evidence="3" type="ORF">MTBBW1_1390015</name>
</gene>
<comment type="similarity">
    <text evidence="1">Belongs to the bacterial reverse transcriptase family.</text>
</comment>
<feature type="domain" description="Reverse transcriptase" evidence="2">
    <location>
        <begin position="1"/>
        <end position="300"/>
    </location>
</feature>
<dbReference type="OrthoDB" id="5366084at2"/>
<dbReference type="Gene3D" id="3.40.1170.10">
    <property type="entry name" value="DNA repair protein MutS, domain I"/>
    <property type="match status" value="1"/>
</dbReference>
<dbReference type="GO" id="GO:0005524">
    <property type="term" value="F:ATP binding"/>
    <property type="evidence" value="ECO:0007669"/>
    <property type="project" value="InterPro"/>
</dbReference>
<dbReference type="SUPFAM" id="SSF55271">
    <property type="entry name" value="DNA repair protein MutS, domain I"/>
    <property type="match status" value="1"/>
</dbReference>
<dbReference type="GO" id="GO:0006298">
    <property type="term" value="P:mismatch repair"/>
    <property type="evidence" value="ECO:0007669"/>
    <property type="project" value="InterPro"/>
</dbReference>
<dbReference type="Pfam" id="PF01624">
    <property type="entry name" value="MutS_I"/>
    <property type="match status" value="1"/>
</dbReference>
<dbReference type="PANTHER" id="PTHR34047:SF8">
    <property type="entry name" value="PROTEIN YKFC"/>
    <property type="match status" value="1"/>
</dbReference>
<dbReference type="SUPFAM" id="SSF56672">
    <property type="entry name" value="DNA/RNA polymerases"/>
    <property type="match status" value="1"/>
</dbReference>